<dbReference type="AlphaFoldDB" id="A0AAV7B8A3"/>
<dbReference type="InterPro" id="IPR052825">
    <property type="entry name" value="CCD-Prefoldin_beta-like"/>
</dbReference>
<feature type="coiled-coil region" evidence="1">
    <location>
        <begin position="967"/>
        <end position="1036"/>
    </location>
</feature>
<evidence type="ECO:0000313" key="3">
    <source>
        <dbReference type="EMBL" id="KAG8568811.1"/>
    </source>
</evidence>
<sequence>MDKVHVQSEDIVDKLKEKGFNPGTCTEEYLCFLWDLYQIAESKLQASTNSLEELKLQQAEEMKEVENYVAHIRSLTEEREALTTDFEKENIQLRIELEKLQIQQDSQLKEVEEMLDQEGLIEIAHSSPSEQIAYLLVERATLLEKLELLEQKIVSHSESSSDQKRQDELEQIHRTLEEELYQQRETMRRTKESLNKEPLSSIQTPWKKLFGTRKNAESVTFDEELDKERKMRTSMERDLTEAAQRLKMAHDEIRKLTDDLLIKKKELNELEQIMQKKQEDIDALQEELKDLRDNDSLELQKAKEHNSRLDNEILALRQRVRSLDSERKKHMEQCEKSNSDSTNSNPAPLTLQDNLELHKRCKLDLEERECQIKQLQHKLQKLQSTYNDIEERNEELESILGETQNRTKEQVDLLQCEIAGLQRTIMNLEAELTEMAEQREMKEEMLALAQNESVDRRKMSELQQELEALKTKLKEVNKDFRSKEQENHNLHVKNEQLGREKHLQDNKVSELQSQCKKLQMQVNEQKSSGDVKQMYQQLQDKMKTLEMEREAMSSALTEHKKKCEILQRQFNEEMEEVRSLREENLQLRQEVTTARQDLQSKREENSRLRQELSRLQDQVSKPPSSGNKAETLSGDSLIQQQYEEIRQLRQDLHRVQNVCSSAEKELRYERDKNLDIKKQHILLQKENTKLTAELNQVKQKLSSMTATCTGLEVDLEQRHHVMKEMELELLKRNQTAKALSSWQEKLEHERCRAVEAEKMVLELEQQLRAAQHQVVLLETQNAERRQLEEELKKKRENEAKIRVQIQDEQLKRKILDQNLEELQLEIKALHEKEISLTQNNCALQLKLHQLESVRQHMNDEKMSTAAERTHLENTNQKLLEELSQVQEEKEQLHKEYDKLCKQLDDYIRKYNERQLRYKAKLSQVKEIHLSEVNQRDLRIKQLEMEVAFNRSQAEKEQQWIGRITSDNEHLNEEKRHLLDRITEYEASERNYKWKLLSVQNRADILDEENRQLQESLLQLYNQVASLERVLKKLQSLNLADITKVMSPECLLRPDAILNHSSSEIEPESSPVMSKVPDTTALVQSPEIPMTLSLSHSDTLEVGYLNVASPGVPVASLEPSVTPEPCTDSA</sequence>
<dbReference type="PANTHER" id="PTHR34479:SF1">
    <property type="entry name" value="COILED-COIL DOMAIN-CONTAINING PROTEIN 30"/>
    <property type="match status" value="1"/>
</dbReference>
<dbReference type="EMBL" id="WNYA01000006">
    <property type="protein sequence ID" value="KAG8568811.1"/>
    <property type="molecule type" value="Genomic_DNA"/>
</dbReference>
<dbReference type="Proteomes" id="UP000824782">
    <property type="component" value="Unassembled WGS sequence"/>
</dbReference>
<feature type="region of interest" description="Disordered" evidence="2">
    <location>
        <begin position="324"/>
        <end position="350"/>
    </location>
</feature>
<feature type="region of interest" description="Disordered" evidence="2">
    <location>
        <begin position="482"/>
        <end position="501"/>
    </location>
</feature>
<dbReference type="Gene3D" id="1.10.287.1490">
    <property type="match status" value="1"/>
</dbReference>
<feature type="coiled-coil region" evidence="1">
    <location>
        <begin position="868"/>
        <end position="909"/>
    </location>
</feature>
<feature type="coiled-coil region" evidence="1">
    <location>
        <begin position="37"/>
        <end position="197"/>
    </location>
</feature>
<evidence type="ECO:0000256" key="2">
    <source>
        <dbReference type="SAM" id="MobiDB-lite"/>
    </source>
</evidence>
<feature type="compositionally biased region" description="Polar residues" evidence="2">
    <location>
        <begin position="615"/>
        <end position="635"/>
    </location>
</feature>
<dbReference type="InterPro" id="IPR031476">
    <property type="entry name" value="DUF4686"/>
</dbReference>
<evidence type="ECO:0000313" key="4">
    <source>
        <dbReference type="Proteomes" id="UP000824782"/>
    </source>
</evidence>
<feature type="compositionally biased region" description="Polar residues" evidence="2">
    <location>
        <begin position="339"/>
        <end position="350"/>
    </location>
</feature>
<comment type="caution">
    <text evidence="3">The sequence shown here is derived from an EMBL/GenBank/DDBJ whole genome shotgun (WGS) entry which is preliminary data.</text>
</comment>
<dbReference type="Pfam" id="PF15742">
    <property type="entry name" value="DUF4686"/>
    <property type="match status" value="1"/>
</dbReference>
<name>A0AAV7B8A3_ENGPU</name>
<organism evidence="3 4">
    <name type="scientific">Engystomops pustulosus</name>
    <name type="common">Tungara frog</name>
    <name type="synonym">Physalaemus pustulosus</name>
    <dbReference type="NCBI Taxonomy" id="76066"/>
    <lineage>
        <taxon>Eukaryota</taxon>
        <taxon>Metazoa</taxon>
        <taxon>Chordata</taxon>
        <taxon>Craniata</taxon>
        <taxon>Vertebrata</taxon>
        <taxon>Euteleostomi</taxon>
        <taxon>Amphibia</taxon>
        <taxon>Batrachia</taxon>
        <taxon>Anura</taxon>
        <taxon>Neobatrachia</taxon>
        <taxon>Hyloidea</taxon>
        <taxon>Leptodactylidae</taxon>
        <taxon>Leiuperinae</taxon>
        <taxon>Engystomops</taxon>
    </lineage>
</organism>
<keyword evidence="1" id="KW-0175">Coiled coil</keyword>
<gene>
    <name evidence="3" type="ORF">GDO81_014164</name>
</gene>
<dbReference type="PANTHER" id="PTHR34479">
    <property type="entry name" value="COILED-COIL DOMAIN-CONTAINING PROTEIN 30"/>
    <property type="match status" value="1"/>
</dbReference>
<accession>A0AAV7B8A3</accession>
<evidence type="ECO:0008006" key="5">
    <source>
        <dbReference type="Google" id="ProtNLM"/>
    </source>
</evidence>
<proteinExistence type="predicted"/>
<feature type="compositionally biased region" description="Basic and acidic residues" evidence="2">
    <location>
        <begin position="324"/>
        <end position="338"/>
    </location>
</feature>
<protein>
    <recommendedName>
        <fullName evidence="5">Coiled-coil domain-containing protein 30</fullName>
    </recommendedName>
</protein>
<keyword evidence="4" id="KW-1185">Reference proteome</keyword>
<evidence type="ECO:0000256" key="1">
    <source>
        <dbReference type="SAM" id="Coils"/>
    </source>
</evidence>
<reference evidence="3" key="1">
    <citation type="thesis" date="2020" institute="ProQuest LLC" country="789 East Eisenhower Parkway, Ann Arbor, MI, USA">
        <title>Comparative Genomics and Chromosome Evolution.</title>
        <authorList>
            <person name="Mudd A.B."/>
        </authorList>
    </citation>
    <scope>NUCLEOTIDE SEQUENCE</scope>
    <source>
        <strain evidence="3">237g6f4</strain>
        <tissue evidence="3">Blood</tissue>
    </source>
</reference>
<feature type="coiled-coil region" evidence="1">
    <location>
        <begin position="746"/>
        <end position="839"/>
    </location>
</feature>
<feature type="region of interest" description="Disordered" evidence="2">
    <location>
        <begin position="613"/>
        <end position="635"/>
    </location>
</feature>